<evidence type="ECO:0000256" key="12">
    <source>
        <dbReference type="SAM" id="SignalP"/>
    </source>
</evidence>
<keyword evidence="3 11" id="KW-0813">Transport</keyword>
<dbReference type="PROSITE" id="PS52016">
    <property type="entry name" value="TONB_DEPENDENT_REC_3"/>
    <property type="match status" value="1"/>
</dbReference>
<gene>
    <name evidence="14" type="ORF">STPYR_11329</name>
</gene>
<feature type="domain" description="TonB-dependent receptor-like beta-barrel" evidence="13">
    <location>
        <begin position="232"/>
        <end position="667"/>
    </location>
</feature>
<keyword evidence="5 11" id="KW-0812">Transmembrane</keyword>
<keyword evidence="4 11" id="KW-1134">Transmembrane beta strand</keyword>
<dbReference type="AlphaFoldDB" id="A0A1Y5Q275"/>
<keyword evidence="9 14" id="KW-0675">Receptor</keyword>
<evidence type="ECO:0000256" key="2">
    <source>
        <dbReference type="ARBA" id="ARBA00008143"/>
    </source>
</evidence>
<comment type="similarity">
    <text evidence="2">Belongs to the TonB-dependent receptor family. Hemoglobin/haptoglobin binding protein subfamily.</text>
</comment>
<dbReference type="Gene3D" id="2.170.130.10">
    <property type="entry name" value="TonB-dependent receptor, plug domain"/>
    <property type="match status" value="1"/>
</dbReference>
<dbReference type="InterPro" id="IPR000531">
    <property type="entry name" value="Beta-barrel_TonB"/>
</dbReference>
<sequence length="705" mass="77138">MTFPSSPLALAITSALAFTPALAAAETATADAVDLDRITVLGRHDTTPVAPSVADERARLQRVPGGTNLVDLRKAGRQATLRDALEHQPGIVLQEFFGGIDQPRLNIRGSGIQSNPVNRGVLLLQDGIPLNEADGSFVIGLLEQRNAAFISARRGANALSPGATTLGGEVDFYSLNGADERGRLRLEGGSDGRLGGQLAWGGSNERADWWLGSSHDEYDGYRHHADGKRDAVHFNSGWRAGDTFSNRTWVSWTDLFFHIPNVVPKARIHSDPRGVMGDGDTPQDKLANVYQRDPLRDTRQRRIANASEWGADDSRHSLGLWWQSTEDLFKNPTTHNVSDSDTWGTQYQWRGTHGALDYRLGASYTAGDTARDFYANNPANGTRRQRFGHYDLDASSLDVVAALGWQAGSNVRLLAESKWSRAERNATDLANGGGLDQRYTHASPRVGAIWQPRDSLRLFANLSRSNEVPTWWEIAAAEAPANNPAAAQASLLRLRVQTADTLELGADGRIGGDDGMNWSLVAYRSKVDDELMSMVDDTGNRTGTYNYTAGTTHQGVEAGLDGRLPLAGNGTLDYRLAWTWSDFSFDGGQFAGNRIAGVPEHMLSAELLWSAGGWRIGPNVRWLPRDTPTDHANTRDIYQDGYALLGFRADYTAADGRWSVFVHADNLTDRRYASSYVIRNQGTLAQPGFLQGVGRNGTVGFTWRF</sequence>
<feature type="signal peptide" evidence="12">
    <location>
        <begin position="1"/>
        <end position="23"/>
    </location>
</feature>
<dbReference type="InterPro" id="IPR037066">
    <property type="entry name" value="Plug_dom_sf"/>
</dbReference>
<evidence type="ECO:0000256" key="7">
    <source>
        <dbReference type="ARBA" id="ARBA00023077"/>
    </source>
</evidence>
<dbReference type="Pfam" id="PF00593">
    <property type="entry name" value="TonB_dep_Rec_b-barrel"/>
    <property type="match status" value="1"/>
</dbReference>
<dbReference type="GO" id="GO:0009279">
    <property type="term" value="C:cell outer membrane"/>
    <property type="evidence" value="ECO:0007669"/>
    <property type="project" value="UniProtKB-SubCell"/>
</dbReference>
<dbReference type="SUPFAM" id="SSF56935">
    <property type="entry name" value="Porins"/>
    <property type="match status" value="1"/>
</dbReference>
<dbReference type="PANTHER" id="PTHR30069">
    <property type="entry name" value="TONB-DEPENDENT OUTER MEMBRANE RECEPTOR"/>
    <property type="match status" value="1"/>
</dbReference>
<evidence type="ECO:0000256" key="5">
    <source>
        <dbReference type="ARBA" id="ARBA00022692"/>
    </source>
</evidence>
<evidence type="ECO:0000256" key="3">
    <source>
        <dbReference type="ARBA" id="ARBA00022448"/>
    </source>
</evidence>
<name>A0A1Y5Q275_9GAMM</name>
<reference evidence="14" key="1">
    <citation type="submission" date="2016-03" db="EMBL/GenBank/DDBJ databases">
        <authorList>
            <person name="Ploux O."/>
        </authorList>
    </citation>
    <scope>NUCLEOTIDE SEQUENCE</scope>
    <source>
        <strain evidence="14">UC10</strain>
    </source>
</reference>
<dbReference type="PANTHER" id="PTHR30069:SF29">
    <property type="entry name" value="HEMOGLOBIN AND HEMOGLOBIN-HAPTOGLOBIN-BINDING PROTEIN 1-RELATED"/>
    <property type="match status" value="1"/>
</dbReference>
<protein>
    <submittedName>
        <fullName evidence="14">TonB-dependent receptor</fullName>
    </submittedName>
</protein>
<keyword evidence="6 12" id="KW-0732">Signal</keyword>
<feature type="chain" id="PRO_5013300396" evidence="12">
    <location>
        <begin position="24"/>
        <end position="705"/>
    </location>
</feature>
<dbReference type="InterPro" id="IPR036942">
    <property type="entry name" value="Beta-barrel_TonB_sf"/>
</dbReference>
<evidence type="ECO:0000256" key="10">
    <source>
        <dbReference type="ARBA" id="ARBA00023237"/>
    </source>
</evidence>
<proteinExistence type="inferred from homology"/>
<comment type="subcellular location">
    <subcellularLocation>
        <location evidence="1 11">Cell outer membrane</location>
        <topology evidence="1 11">Multi-pass membrane protein</topology>
    </subcellularLocation>
</comment>
<dbReference type="GO" id="GO:0044718">
    <property type="term" value="P:siderophore transmembrane transport"/>
    <property type="evidence" value="ECO:0007669"/>
    <property type="project" value="TreeGrafter"/>
</dbReference>
<keyword evidence="10 11" id="KW-0998">Cell outer membrane</keyword>
<evidence type="ECO:0000256" key="9">
    <source>
        <dbReference type="ARBA" id="ARBA00023170"/>
    </source>
</evidence>
<dbReference type="Gene3D" id="2.40.170.20">
    <property type="entry name" value="TonB-dependent receptor, beta-barrel domain"/>
    <property type="match status" value="1"/>
</dbReference>
<evidence type="ECO:0000256" key="11">
    <source>
        <dbReference type="PROSITE-ProRule" id="PRU01360"/>
    </source>
</evidence>
<dbReference type="InterPro" id="IPR039426">
    <property type="entry name" value="TonB-dep_rcpt-like"/>
</dbReference>
<accession>A0A1Y5Q275</accession>
<evidence type="ECO:0000256" key="4">
    <source>
        <dbReference type="ARBA" id="ARBA00022452"/>
    </source>
</evidence>
<evidence type="ECO:0000313" key="14">
    <source>
        <dbReference type="EMBL" id="SBV36399.1"/>
    </source>
</evidence>
<organism evidence="14">
    <name type="scientific">uncultured Stenotrophomonas sp</name>
    <dbReference type="NCBI Taxonomy" id="165438"/>
    <lineage>
        <taxon>Bacteria</taxon>
        <taxon>Pseudomonadati</taxon>
        <taxon>Pseudomonadota</taxon>
        <taxon>Gammaproteobacteria</taxon>
        <taxon>Lysobacterales</taxon>
        <taxon>Lysobacteraceae</taxon>
        <taxon>Stenotrophomonas</taxon>
        <taxon>environmental samples</taxon>
    </lineage>
</organism>
<keyword evidence="8 11" id="KW-0472">Membrane</keyword>
<evidence type="ECO:0000256" key="1">
    <source>
        <dbReference type="ARBA" id="ARBA00004571"/>
    </source>
</evidence>
<evidence type="ECO:0000259" key="13">
    <source>
        <dbReference type="Pfam" id="PF00593"/>
    </source>
</evidence>
<evidence type="ECO:0000256" key="6">
    <source>
        <dbReference type="ARBA" id="ARBA00022729"/>
    </source>
</evidence>
<keyword evidence="7" id="KW-0798">TonB box</keyword>
<dbReference type="GO" id="GO:0015344">
    <property type="term" value="F:siderophore uptake transmembrane transporter activity"/>
    <property type="evidence" value="ECO:0007669"/>
    <property type="project" value="TreeGrafter"/>
</dbReference>
<dbReference type="EMBL" id="FLTS01000001">
    <property type="protein sequence ID" value="SBV36399.1"/>
    <property type="molecule type" value="Genomic_DNA"/>
</dbReference>
<evidence type="ECO:0000256" key="8">
    <source>
        <dbReference type="ARBA" id="ARBA00023136"/>
    </source>
</evidence>